<sequence>MPQVGQIIEPHTTEVGSFRVLRVIYSGPFSDVYLLGKKTNVNEKFAMKVERQVGNIRPVLKLDVFVLREMNTQTGFPRFIGAGQTPYYKYCIMELLGPDLSKLRRSLDAKKFSTTTALQVCIQTLQRLETLHDRGLLCRDVKAPNFAIGLESRASTIYMLDFGFARKYKYEAGAKFSDSHLKPAYQPKLFTVLSTSYANAQFYLFPDLLPEMDLKLFWLLTQLGNTFYGINATIVIFTCFPNARKCLMQVIRRRVFCGTQRNHVEIFSISDRATPMFNQS</sequence>
<keyword evidence="3" id="KW-1185">Reference proteome</keyword>
<dbReference type="InterPro" id="IPR050235">
    <property type="entry name" value="CK1_Ser-Thr_kinase"/>
</dbReference>
<accession>A0AAF3EF83</accession>
<dbReference type="InterPro" id="IPR000719">
    <property type="entry name" value="Prot_kinase_dom"/>
</dbReference>
<feature type="transmembrane region" description="Helical" evidence="1">
    <location>
        <begin position="226"/>
        <end position="243"/>
    </location>
</feature>
<keyword evidence="1" id="KW-0812">Transmembrane</keyword>
<dbReference type="GO" id="GO:0004672">
    <property type="term" value="F:protein kinase activity"/>
    <property type="evidence" value="ECO:0007669"/>
    <property type="project" value="InterPro"/>
</dbReference>
<dbReference type="SUPFAM" id="SSF56112">
    <property type="entry name" value="Protein kinase-like (PK-like)"/>
    <property type="match status" value="1"/>
</dbReference>
<dbReference type="PANTHER" id="PTHR11909">
    <property type="entry name" value="CASEIN KINASE-RELATED"/>
    <property type="match status" value="1"/>
</dbReference>
<dbReference type="AlphaFoldDB" id="A0AAF3EF83"/>
<evidence type="ECO:0000259" key="2">
    <source>
        <dbReference type="PROSITE" id="PS50011"/>
    </source>
</evidence>
<evidence type="ECO:0000313" key="4">
    <source>
        <dbReference type="WBParaSite" id="MBELARI_LOCUS12629"/>
    </source>
</evidence>
<keyword evidence="1" id="KW-0472">Membrane</keyword>
<protein>
    <recommendedName>
        <fullName evidence="2">Protein kinase domain-containing protein</fullName>
    </recommendedName>
</protein>
<reference evidence="4" key="1">
    <citation type="submission" date="2024-02" db="UniProtKB">
        <authorList>
            <consortium name="WormBaseParasite"/>
        </authorList>
    </citation>
    <scope>IDENTIFICATION</scope>
</reference>
<name>A0AAF3EF83_9BILA</name>
<dbReference type="InterPro" id="IPR011009">
    <property type="entry name" value="Kinase-like_dom_sf"/>
</dbReference>
<dbReference type="Gene3D" id="1.10.510.10">
    <property type="entry name" value="Transferase(Phosphotransferase) domain 1"/>
    <property type="match status" value="1"/>
</dbReference>
<feature type="domain" description="Protein kinase" evidence="2">
    <location>
        <begin position="18"/>
        <end position="280"/>
    </location>
</feature>
<dbReference type="GO" id="GO:0005524">
    <property type="term" value="F:ATP binding"/>
    <property type="evidence" value="ECO:0007669"/>
    <property type="project" value="InterPro"/>
</dbReference>
<dbReference type="WBParaSite" id="MBELARI_LOCUS12629">
    <property type="protein sequence ID" value="MBELARI_LOCUS12629"/>
    <property type="gene ID" value="MBELARI_LOCUS12629"/>
</dbReference>
<dbReference type="SMART" id="SM00220">
    <property type="entry name" value="S_TKc"/>
    <property type="match status" value="1"/>
</dbReference>
<proteinExistence type="predicted"/>
<evidence type="ECO:0000256" key="1">
    <source>
        <dbReference type="SAM" id="Phobius"/>
    </source>
</evidence>
<evidence type="ECO:0000313" key="3">
    <source>
        <dbReference type="Proteomes" id="UP000887575"/>
    </source>
</evidence>
<keyword evidence="1" id="KW-1133">Transmembrane helix</keyword>
<dbReference type="Pfam" id="PF00069">
    <property type="entry name" value="Pkinase"/>
    <property type="match status" value="1"/>
</dbReference>
<dbReference type="PROSITE" id="PS50011">
    <property type="entry name" value="PROTEIN_KINASE_DOM"/>
    <property type="match status" value="1"/>
</dbReference>
<organism evidence="3 4">
    <name type="scientific">Mesorhabditis belari</name>
    <dbReference type="NCBI Taxonomy" id="2138241"/>
    <lineage>
        <taxon>Eukaryota</taxon>
        <taxon>Metazoa</taxon>
        <taxon>Ecdysozoa</taxon>
        <taxon>Nematoda</taxon>
        <taxon>Chromadorea</taxon>
        <taxon>Rhabditida</taxon>
        <taxon>Rhabditina</taxon>
        <taxon>Rhabditomorpha</taxon>
        <taxon>Rhabditoidea</taxon>
        <taxon>Rhabditidae</taxon>
        <taxon>Mesorhabditinae</taxon>
        <taxon>Mesorhabditis</taxon>
    </lineage>
</organism>
<dbReference type="Proteomes" id="UP000887575">
    <property type="component" value="Unassembled WGS sequence"/>
</dbReference>